<keyword evidence="3" id="KW-1185">Reference proteome</keyword>
<dbReference type="OrthoDB" id="3394503at2"/>
<evidence type="ECO:0000313" key="2">
    <source>
        <dbReference type="EMBL" id="SNQ51582.1"/>
    </source>
</evidence>
<sequence length="110" mass="11585">METTVGRARQRTEQRRQRRIRQSGTAAERLRAWEAATAATHAEPAAPLCAAAGLLSGPWDVFEAEVVRLLPGDHALVRAAAGTQEISLVLVAAQPGDTVLIHAGTAVGVL</sequence>
<organism evidence="2 3">
    <name type="scientific">Frankia canadensis</name>
    <dbReference type="NCBI Taxonomy" id="1836972"/>
    <lineage>
        <taxon>Bacteria</taxon>
        <taxon>Bacillati</taxon>
        <taxon>Actinomycetota</taxon>
        <taxon>Actinomycetes</taxon>
        <taxon>Frankiales</taxon>
        <taxon>Frankiaceae</taxon>
        <taxon>Frankia</taxon>
    </lineage>
</organism>
<gene>
    <name evidence="2" type="ORF">FRACA_750017</name>
</gene>
<accession>A0A2I2L0X4</accession>
<proteinExistence type="predicted"/>
<dbReference type="SUPFAM" id="SSF159127">
    <property type="entry name" value="HupF/HypC-like"/>
    <property type="match status" value="1"/>
</dbReference>
<dbReference type="EMBL" id="FZMO01000542">
    <property type="protein sequence ID" value="SNQ51582.1"/>
    <property type="molecule type" value="Genomic_DNA"/>
</dbReference>
<dbReference type="RefSeq" id="WP_115538036.1">
    <property type="nucleotide sequence ID" value="NZ_FZMO01000542.1"/>
</dbReference>
<reference evidence="2 3" key="1">
    <citation type="submission" date="2017-06" db="EMBL/GenBank/DDBJ databases">
        <authorList>
            <person name="Kim H.J."/>
            <person name="Triplett B.A."/>
        </authorList>
    </citation>
    <scope>NUCLEOTIDE SEQUENCE [LARGE SCALE GENOMIC DNA]</scope>
    <source>
        <strain evidence="2">FRACA_ARgP5</strain>
    </source>
</reference>
<evidence type="ECO:0000313" key="3">
    <source>
        <dbReference type="Proteomes" id="UP000234331"/>
    </source>
</evidence>
<dbReference type="AlphaFoldDB" id="A0A2I2L0X4"/>
<evidence type="ECO:0000256" key="1">
    <source>
        <dbReference type="SAM" id="MobiDB-lite"/>
    </source>
</evidence>
<feature type="region of interest" description="Disordered" evidence="1">
    <location>
        <begin position="1"/>
        <end position="26"/>
    </location>
</feature>
<dbReference type="Gene3D" id="2.30.30.140">
    <property type="match status" value="1"/>
</dbReference>
<dbReference type="Proteomes" id="UP000234331">
    <property type="component" value="Unassembled WGS sequence"/>
</dbReference>
<protein>
    <submittedName>
        <fullName evidence="2">Uncharacterized protein</fullName>
    </submittedName>
</protein>
<name>A0A2I2L0X4_9ACTN</name>